<dbReference type="AlphaFoldDB" id="A0A9E9C9E5"/>
<keyword evidence="2 6" id="KW-0032">Aminotransferase</keyword>
<gene>
    <name evidence="6" type="ORF">OXH18_20230</name>
</gene>
<dbReference type="Proteomes" id="UP001163152">
    <property type="component" value="Chromosome"/>
</dbReference>
<dbReference type="InterPro" id="IPR049704">
    <property type="entry name" value="Aminotrans_3_PPA_site"/>
</dbReference>
<dbReference type="RefSeq" id="WP_268609272.1">
    <property type="nucleotide sequence ID" value="NZ_CP113797.1"/>
</dbReference>
<dbReference type="InterPro" id="IPR015421">
    <property type="entry name" value="PyrdxlP-dep_Trfase_major"/>
</dbReference>
<evidence type="ECO:0000256" key="1">
    <source>
        <dbReference type="ARBA" id="ARBA00008954"/>
    </source>
</evidence>
<dbReference type="GO" id="GO:0004015">
    <property type="term" value="F:adenosylmethionine-8-amino-7-oxononanoate transaminase activity"/>
    <property type="evidence" value="ECO:0007669"/>
    <property type="project" value="TreeGrafter"/>
</dbReference>
<keyword evidence="4 5" id="KW-0663">Pyridoxal phosphate</keyword>
<sequence>MQQLTEFTSTLTRSDLEAFWMPFTANRQFKDHPRLFVSAKDMHYTTHDGRQVLDGTAGLWCVNAGHCRSQIVEAVQTQVATLDFGPTFQMGHPGAFQLAQRLTEMAPGYDHVFFANSGSEAVDSALKIAIAYHRARGEGTRQRLIGRERGYHGVGFGGISVGGIGTNRKFFGSLLTGVDHLPHTHNLEHNAFSKGQPEWGAHLADELERLVLLHDASNIAAVIVEPVAGSTGVLIPPKGYLERLRSICDKYGILLIFDEVITGFGRLGASFAADYFDVKPDLITVAKGITNGTIPMGAVLVRQGIYDAFMHGPEHAIELFHGYTYSGHPVACAAGLATLKLYQQEGLFQRAHELSDYWEEAVHSLKGLPHVIDTRNLGLVAGIELEPIAGKPAARAFDCFLRCYERGLLIRTTGDIIALSPPLIIEKSHIDELFGLLAEVLKELP</sequence>
<keyword evidence="3" id="KW-0808">Transferase</keyword>
<dbReference type="PANTHER" id="PTHR42684:SF1">
    <property type="entry name" value="BETA-ALANINE--PYRUVATE AMINOTRANSFERASE"/>
    <property type="match status" value="1"/>
</dbReference>
<protein>
    <submittedName>
        <fullName evidence="6">Aspartate aminotransferase family protein</fullName>
    </submittedName>
</protein>
<name>A0A9E9C9E5_9CYAN</name>
<proteinExistence type="inferred from homology"/>
<reference evidence="6" key="1">
    <citation type="submission" date="2022-12" db="EMBL/GenBank/DDBJ databases">
        <title>Polyphasic identification of a Novel Hot-Spring Cyanobacterium Ocullathermofonsia sinensis gen nov. sp. nov. and Genomic Insights on its Adaptations to the Thermal Habitat.</title>
        <authorList>
            <person name="Daroch M."/>
            <person name="Tang J."/>
            <person name="Jiang Y."/>
        </authorList>
    </citation>
    <scope>NUCLEOTIDE SEQUENCE</scope>
    <source>
        <strain evidence="6">PKUAC-SCTA174</strain>
    </source>
</reference>
<evidence type="ECO:0000256" key="4">
    <source>
        <dbReference type="ARBA" id="ARBA00022898"/>
    </source>
</evidence>
<accession>A0A9E9C9E5</accession>
<dbReference type="InterPro" id="IPR005814">
    <property type="entry name" value="Aminotrans_3"/>
</dbReference>
<dbReference type="PANTHER" id="PTHR42684">
    <property type="entry name" value="ADENOSYLMETHIONINE-8-AMINO-7-OXONONANOATE AMINOTRANSFERASE"/>
    <property type="match status" value="1"/>
</dbReference>
<evidence type="ECO:0000256" key="2">
    <source>
        <dbReference type="ARBA" id="ARBA00022576"/>
    </source>
</evidence>
<evidence type="ECO:0000313" key="7">
    <source>
        <dbReference type="Proteomes" id="UP001163152"/>
    </source>
</evidence>
<dbReference type="Gene3D" id="3.40.640.10">
    <property type="entry name" value="Type I PLP-dependent aspartate aminotransferase-like (Major domain)"/>
    <property type="match status" value="1"/>
</dbReference>
<evidence type="ECO:0000256" key="3">
    <source>
        <dbReference type="ARBA" id="ARBA00022679"/>
    </source>
</evidence>
<evidence type="ECO:0000256" key="5">
    <source>
        <dbReference type="RuleBase" id="RU003560"/>
    </source>
</evidence>
<comment type="similarity">
    <text evidence="1 5">Belongs to the class-III pyridoxal-phosphate-dependent aminotransferase family.</text>
</comment>
<dbReference type="Pfam" id="PF00202">
    <property type="entry name" value="Aminotran_3"/>
    <property type="match status" value="1"/>
</dbReference>
<dbReference type="SUPFAM" id="SSF53383">
    <property type="entry name" value="PLP-dependent transferases"/>
    <property type="match status" value="1"/>
</dbReference>
<dbReference type="Gene3D" id="3.90.1150.10">
    <property type="entry name" value="Aspartate Aminotransferase, domain 1"/>
    <property type="match status" value="1"/>
</dbReference>
<dbReference type="KEGG" id="tsin:OXH18_20230"/>
<dbReference type="GO" id="GO:0009102">
    <property type="term" value="P:biotin biosynthetic process"/>
    <property type="evidence" value="ECO:0007669"/>
    <property type="project" value="TreeGrafter"/>
</dbReference>
<dbReference type="GO" id="GO:0030170">
    <property type="term" value="F:pyridoxal phosphate binding"/>
    <property type="evidence" value="ECO:0007669"/>
    <property type="project" value="InterPro"/>
</dbReference>
<dbReference type="PROSITE" id="PS00600">
    <property type="entry name" value="AA_TRANSFER_CLASS_3"/>
    <property type="match status" value="1"/>
</dbReference>
<dbReference type="InterPro" id="IPR015424">
    <property type="entry name" value="PyrdxlP-dep_Trfase"/>
</dbReference>
<dbReference type="CDD" id="cd00610">
    <property type="entry name" value="OAT_like"/>
    <property type="match status" value="1"/>
</dbReference>
<evidence type="ECO:0000313" key="6">
    <source>
        <dbReference type="EMBL" id="WAL59477.1"/>
    </source>
</evidence>
<dbReference type="EMBL" id="CP113797">
    <property type="protein sequence ID" value="WAL59477.1"/>
    <property type="molecule type" value="Genomic_DNA"/>
</dbReference>
<keyword evidence="7" id="KW-1185">Reference proteome</keyword>
<organism evidence="6 7">
    <name type="scientific">Thermocoleostomius sinensis A174</name>
    <dbReference type="NCBI Taxonomy" id="2016057"/>
    <lineage>
        <taxon>Bacteria</taxon>
        <taxon>Bacillati</taxon>
        <taxon>Cyanobacteriota</taxon>
        <taxon>Cyanophyceae</taxon>
        <taxon>Oculatellales</taxon>
        <taxon>Oculatellaceae</taxon>
        <taxon>Thermocoleostomius</taxon>
    </lineage>
</organism>
<dbReference type="InterPro" id="IPR015422">
    <property type="entry name" value="PyrdxlP-dep_Trfase_small"/>
</dbReference>
<dbReference type="FunFam" id="3.40.640.10:FF:000014">
    <property type="entry name" value="Adenosylmethionine-8-amino-7-oxononanoate aminotransferase, probable"/>
    <property type="match status" value="1"/>
</dbReference>